<sequence length="182" mass="20675">MSVEEFEEFSRRAPENVRLEFIDGRVEVKRPPDGNHGEITMWLLTQCMQQRPDLALYPERGLKVETYRKGRARTDGALAPRKYFAGQGEWADPDGVLMTVEITSHDFDTERRDRIEKPDGYAAAGIPVFLLVDRDRCEVTVHTEPAKGKYCRVATHPFGARVEIPDPVGIVLETEALKEFAD</sequence>
<evidence type="ECO:0000313" key="2">
    <source>
        <dbReference type="EMBL" id="GAA2709393.1"/>
    </source>
</evidence>
<dbReference type="EMBL" id="BAAASL010000002">
    <property type="protein sequence ID" value="GAA2709393.1"/>
    <property type="molecule type" value="Genomic_DNA"/>
</dbReference>
<dbReference type="Pfam" id="PF05685">
    <property type="entry name" value="Uma2"/>
    <property type="match status" value="1"/>
</dbReference>
<proteinExistence type="predicted"/>
<keyword evidence="2" id="KW-0255">Endonuclease</keyword>
<name>A0ABP6FZU0_9ACTN</name>
<dbReference type="InterPro" id="IPR008538">
    <property type="entry name" value="Uma2"/>
</dbReference>
<dbReference type="PANTHER" id="PTHR35400:SF3">
    <property type="entry name" value="SLL1072 PROTEIN"/>
    <property type="match status" value="1"/>
</dbReference>
<dbReference type="PANTHER" id="PTHR35400">
    <property type="entry name" value="SLR1083 PROTEIN"/>
    <property type="match status" value="1"/>
</dbReference>
<keyword evidence="3" id="KW-1185">Reference proteome</keyword>
<accession>A0ABP6FZU0</accession>
<evidence type="ECO:0000259" key="1">
    <source>
        <dbReference type="Pfam" id="PF05685"/>
    </source>
</evidence>
<dbReference type="Gene3D" id="3.90.1570.10">
    <property type="entry name" value="tt1808, chain A"/>
    <property type="match status" value="1"/>
</dbReference>
<dbReference type="GO" id="GO:0004519">
    <property type="term" value="F:endonuclease activity"/>
    <property type="evidence" value="ECO:0007669"/>
    <property type="project" value="UniProtKB-KW"/>
</dbReference>
<evidence type="ECO:0000313" key="3">
    <source>
        <dbReference type="Proteomes" id="UP001500886"/>
    </source>
</evidence>
<dbReference type="RefSeq" id="WP_344433187.1">
    <property type="nucleotide sequence ID" value="NZ_BAAASL010000002.1"/>
</dbReference>
<dbReference type="Proteomes" id="UP001500886">
    <property type="component" value="Unassembled WGS sequence"/>
</dbReference>
<dbReference type="InterPro" id="IPR012296">
    <property type="entry name" value="Nuclease_put_TT1808"/>
</dbReference>
<keyword evidence="2" id="KW-0378">Hydrolase</keyword>
<keyword evidence="2" id="KW-0540">Nuclease</keyword>
<feature type="domain" description="Putative restriction endonuclease" evidence="1">
    <location>
        <begin position="6"/>
        <end position="171"/>
    </location>
</feature>
<gene>
    <name evidence="2" type="ORF">GCM10010315_07380</name>
</gene>
<dbReference type="SUPFAM" id="SSF52980">
    <property type="entry name" value="Restriction endonuclease-like"/>
    <property type="match status" value="1"/>
</dbReference>
<protein>
    <submittedName>
        <fullName evidence="2">Uma2 family endonuclease</fullName>
    </submittedName>
</protein>
<comment type="caution">
    <text evidence="2">The sequence shown here is derived from an EMBL/GenBank/DDBJ whole genome shotgun (WGS) entry which is preliminary data.</text>
</comment>
<organism evidence="2 3">
    <name type="scientific">Streptomyces luteosporeus</name>
    <dbReference type="NCBI Taxonomy" id="173856"/>
    <lineage>
        <taxon>Bacteria</taxon>
        <taxon>Bacillati</taxon>
        <taxon>Actinomycetota</taxon>
        <taxon>Actinomycetes</taxon>
        <taxon>Kitasatosporales</taxon>
        <taxon>Streptomycetaceae</taxon>
        <taxon>Streptomyces</taxon>
    </lineage>
</organism>
<dbReference type="InterPro" id="IPR011335">
    <property type="entry name" value="Restrct_endonuc-II-like"/>
</dbReference>
<reference evidence="3" key="1">
    <citation type="journal article" date="2019" name="Int. J. Syst. Evol. Microbiol.">
        <title>The Global Catalogue of Microorganisms (GCM) 10K type strain sequencing project: providing services to taxonomists for standard genome sequencing and annotation.</title>
        <authorList>
            <consortium name="The Broad Institute Genomics Platform"/>
            <consortium name="The Broad Institute Genome Sequencing Center for Infectious Disease"/>
            <person name="Wu L."/>
            <person name="Ma J."/>
        </authorList>
    </citation>
    <scope>NUCLEOTIDE SEQUENCE [LARGE SCALE GENOMIC DNA]</scope>
    <source>
        <strain evidence="3">JCM 4542</strain>
    </source>
</reference>
<dbReference type="CDD" id="cd06260">
    <property type="entry name" value="DUF820-like"/>
    <property type="match status" value="1"/>
</dbReference>